<evidence type="ECO:0000313" key="1">
    <source>
        <dbReference type="EMBL" id="AFK47859.1"/>
    </source>
</evidence>
<sequence length="130" mass="14514">MATPVFFDILRHMERLMRPCKVRSGGFNFFGTKCTSMHTVGVSFVRRTKTNGCCDLGQCGFVWDSFCFLNSSTNIIIAIVSILHPNNMPSKSLKTTINTLSECDICVTINRNVIVIIKCYKLPQSPVTGK</sequence>
<reference evidence="1" key="1">
    <citation type="submission" date="2012-05" db="EMBL/GenBank/DDBJ databases">
        <authorList>
            <person name="Krishnakumar V."/>
            <person name="Cheung F."/>
            <person name="Xiao Y."/>
            <person name="Chan A."/>
            <person name="Moskal W.A."/>
            <person name="Town C.D."/>
        </authorList>
    </citation>
    <scope>NUCLEOTIDE SEQUENCE</scope>
</reference>
<accession>I3T5R7</accession>
<proteinExistence type="evidence at transcript level"/>
<dbReference type="AlphaFoldDB" id="I3T5R7"/>
<name>I3T5R7_LOTJA</name>
<organism evidence="1">
    <name type="scientific">Lotus japonicus</name>
    <name type="common">Lotus corniculatus var. japonicus</name>
    <dbReference type="NCBI Taxonomy" id="34305"/>
    <lineage>
        <taxon>Eukaryota</taxon>
        <taxon>Viridiplantae</taxon>
        <taxon>Streptophyta</taxon>
        <taxon>Embryophyta</taxon>
        <taxon>Tracheophyta</taxon>
        <taxon>Spermatophyta</taxon>
        <taxon>Magnoliopsida</taxon>
        <taxon>eudicotyledons</taxon>
        <taxon>Gunneridae</taxon>
        <taxon>Pentapetalae</taxon>
        <taxon>rosids</taxon>
        <taxon>fabids</taxon>
        <taxon>Fabales</taxon>
        <taxon>Fabaceae</taxon>
        <taxon>Papilionoideae</taxon>
        <taxon>50 kb inversion clade</taxon>
        <taxon>NPAAA clade</taxon>
        <taxon>Hologalegina</taxon>
        <taxon>robinioid clade</taxon>
        <taxon>Loteae</taxon>
        <taxon>Lotus</taxon>
    </lineage>
</organism>
<protein>
    <submittedName>
        <fullName evidence="1">Uncharacterized protein</fullName>
    </submittedName>
</protein>
<dbReference type="EMBL" id="BT148065">
    <property type="protein sequence ID" value="AFK47859.1"/>
    <property type="molecule type" value="mRNA"/>
</dbReference>